<accession>A0A1M5MA38</accession>
<evidence type="ECO:0000313" key="2">
    <source>
        <dbReference type="Proteomes" id="UP000184471"/>
    </source>
</evidence>
<evidence type="ECO:0000313" key="1">
    <source>
        <dbReference type="EMBL" id="SHG74167.1"/>
    </source>
</evidence>
<dbReference type="EMBL" id="FQVX01000003">
    <property type="protein sequence ID" value="SHG74167.1"/>
    <property type="molecule type" value="Genomic_DNA"/>
</dbReference>
<protein>
    <submittedName>
        <fullName evidence="1">Uncharacterized protein</fullName>
    </submittedName>
</protein>
<proteinExistence type="predicted"/>
<name>A0A1M5MA38_9ACTN</name>
<reference evidence="1 2" key="1">
    <citation type="submission" date="2016-11" db="EMBL/GenBank/DDBJ databases">
        <authorList>
            <person name="Jaros S."/>
            <person name="Januszkiewicz K."/>
            <person name="Wedrychowicz H."/>
        </authorList>
    </citation>
    <scope>NUCLEOTIDE SEQUENCE [LARGE SCALE GENOMIC DNA]</scope>
    <source>
        <strain evidence="1 2">DSM 45408</strain>
    </source>
</reference>
<sequence length="266" mass="28930">MVQQKMVVEYPEGTHLAQAQIPGGYRGLARDDGTNELETHAVLFPINDDEDGESLLGASPPFCACESDGCVSEFREEEPSLSTVLIGTLLLVGTVKAAEVLAPYATRLWNDQALPAIGSAWNWLTRTRGADRRVTTDESVTSVESASADSSPEVLAALEECRASMSGAEAWERFVAALMARLYSEEQLRLLRSARIEDAYDPAELKGLMEGLTPQQIADSITLMLETNPSSAQDETSVELGQVLERIRAIQPNAMFAWRPAPSIES</sequence>
<dbReference type="Proteomes" id="UP000184471">
    <property type="component" value="Unassembled WGS sequence"/>
</dbReference>
<dbReference type="AlphaFoldDB" id="A0A1M5MA38"/>
<organism evidence="1 2">
    <name type="scientific">Geodermatophilus nigrescens</name>
    <dbReference type="NCBI Taxonomy" id="1070870"/>
    <lineage>
        <taxon>Bacteria</taxon>
        <taxon>Bacillati</taxon>
        <taxon>Actinomycetota</taxon>
        <taxon>Actinomycetes</taxon>
        <taxon>Geodermatophilales</taxon>
        <taxon>Geodermatophilaceae</taxon>
        <taxon>Geodermatophilus</taxon>
    </lineage>
</organism>
<keyword evidence="2" id="KW-1185">Reference proteome</keyword>
<gene>
    <name evidence="1" type="ORF">SAMN05444351_3094</name>
</gene>